<dbReference type="InterPro" id="IPR013762">
    <property type="entry name" value="Integrase-like_cat_sf"/>
</dbReference>
<sequence>MASIEAACQARGRVDSGADALGRNRLVDLRDQALLLTAFASGGRRRSEVAGLRIEDLIDKEPVHADPVDKSSPALPCPVSVFISVA</sequence>
<dbReference type="Gene3D" id="1.10.443.10">
    <property type="entry name" value="Intergrase catalytic core"/>
    <property type="match status" value="1"/>
</dbReference>
<accession>A0ABS4R0A6</accession>
<dbReference type="EMBL" id="JAGILA010000003">
    <property type="protein sequence ID" value="MBP2236331.1"/>
    <property type="molecule type" value="Genomic_DNA"/>
</dbReference>
<evidence type="ECO:0000313" key="3">
    <source>
        <dbReference type="Proteomes" id="UP000730739"/>
    </source>
</evidence>
<evidence type="ECO:0000313" key="2">
    <source>
        <dbReference type="EMBL" id="MBP2236331.1"/>
    </source>
</evidence>
<keyword evidence="3" id="KW-1185">Reference proteome</keyword>
<dbReference type="SUPFAM" id="SSF56349">
    <property type="entry name" value="DNA breaking-rejoining enzymes"/>
    <property type="match status" value="1"/>
</dbReference>
<name>A0ABS4R0A6_9HYPH</name>
<organism evidence="2 3">
    <name type="scientific">Sinorhizobium kostiense</name>
    <dbReference type="NCBI Taxonomy" id="76747"/>
    <lineage>
        <taxon>Bacteria</taxon>
        <taxon>Pseudomonadati</taxon>
        <taxon>Pseudomonadota</taxon>
        <taxon>Alphaproteobacteria</taxon>
        <taxon>Hyphomicrobiales</taxon>
        <taxon>Rhizobiaceae</taxon>
        <taxon>Sinorhizobium/Ensifer group</taxon>
        <taxon>Sinorhizobium</taxon>
    </lineage>
</organism>
<keyword evidence="1" id="KW-0233">DNA recombination</keyword>
<dbReference type="InterPro" id="IPR011010">
    <property type="entry name" value="DNA_brk_join_enz"/>
</dbReference>
<reference evidence="2 3" key="1">
    <citation type="submission" date="2021-03" db="EMBL/GenBank/DDBJ databases">
        <title>Genomic Encyclopedia of Type Strains, Phase IV (KMG-IV): sequencing the most valuable type-strain genomes for metagenomic binning, comparative biology and taxonomic classification.</title>
        <authorList>
            <person name="Goeker M."/>
        </authorList>
    </citation>
    <scope>NUCLEOTIDE SEQUENCE [LARGE SCALE GENOMIC DNA]</scope>
    <source>
        <strain evidence="2 3">DSM 13372</strain>
    </source>
</reference>
<dbReference type="Proteomes" id="UP000730739">
    <property type="component" value="Unassembled WGS sequence"/>
</dbReference>
<evidence type="ECO:0000256" key="1">
    <source>
        <dbReference type="ARBA" id="ARBA00023172"/>
    </source>
</evidence>
<proteinExistence type="predicted"/>
<protein>
    <submittedName>
        <fullName evidence="2">Integrase</fullName>
    </submittedName>
</protein>
<gene>
    <name evidence="2" type="ORF">J2Z31_002845</name>
</gene>
<comment type="caution">
    <text evidence="2">The sequence shown here is derived from an EMBL/GenBank/DDBJ whole genome shotgun (WGS) entry which is preliminary data.</text>
</comment>